<feature type="domain" description="HTH lysR-type" evidence="5">
    <location>
        <begin position="37"/>
        <end position="94"/>
    </location>
</feature>
<keyword evidence="4" id="KW-0804">Transcription</keyword>
<dbReference type="Proteomes" id="UP000294555">
    <property type="component" value="Unassembled WGS sequence"/>
</dbReference>
<proteinExistence type="inferred from homology"/>
<evidence type="ECO:0000313" key="7">
    <source>
        <dbReference type="Proteomes" id="UP000294555"/>
    </source>
</evidence>
<evidence type="ECO:0000256" key="1">
    <source>
        <dbReference type="ARBA" id="ARBA00009437"/>
    </source>
</evidence>
<dbReference type="FunFam" id="1.10.10.10:FF:000001">
    <property type="entry name" value="LysR family transcriptional regulator"/>
    <property type="match status" value="1"/>
</dbReference>
<dbReference type="Pfam" id="PF00126">
    <property type="entry name" value="HTH_1"/>
    <property type="match status" value="1"/>
</dbReference>
<dbReference type="InterPro" id="IPR058163">
    <property type="entry name" value="LysR-type_TF_proteobact-type"/>
</dbReference>
<dbReference type="Gene3D" id="3.40.190.10">
    <property type="entry name" value="Periplasmic binding protein-like II"/>
    <property type="match status" value="2"/>
</dbReference>
<name>A0A4R1NHF3_9GAMM</name>
<dbReference type="EMBL" id="SJOI01000001">
    <property type="protein sequence ID" value="TCL07042.1"/>
    <property type="molecule type" value="Genomic_DNA"/>
</dbReference>
<dbReference type="SUPFAM" id="SSF46785">
    <property type="entry name" value="Winged helix' DNA-binding domain"/>
    <property type="match status" value="1"/>
</dbReference>
<dbReference type="InterPro" id="IPR036388">
    <property type="entry name" value="WH-like_DNA-bd_sf"/>
</dbReference>
<dbReference type="Pfam" id="PF03466">
    <property type="entry name" value="LysR_substrate"/>
    <property type="match status" value="1"/>
</dbReference>
<dbReference type="CDD" id="cd08432">
    <property type="entry name" value="PBP2_GcdR_TrpI_HvrB_AmpR_like"/>
    <property type="match status" value="1"/>
</dbReference>
<comment type="similarity">
    <text evidence="1">Belongs to the LysR transcriptional regulatory family.</text>
</comment>
<dbReference type="InterPro" id="IPR036390">
    <property type="entry name" value="WH_DNA-bd_sf"/>
</dbReference>
<dbReference type="PANTHER" id="PTHR30537:SF26">
    <property type="entry name" value="GLYCINE CLEAVAGE SYSTEM TRANSCRIPTIONAL ACTIVATOR"/>
    <property type="match status" value="1"/>
</dbReference>
<keyword evidence="7" id="KW-1185">Reference proteome</keyword>
<dbReference type="Gene3D" id="1.10.10.10">
    <property type="entry name" value="Winged helix-like DNA-binding domain superfamily/Winged helix DNA-binding domain"/>
    <property type="match status" value="1"/>
</dbReference>
<sequence>MVAMLRDHGSNGSMALDRGDLYCHGKIIAGRVMGALPSLDVLKTFVIVAEQLNFTHAAQRLHITQGAVSRQIAGLEQHLGAALFIRRARGLVLTARGAALLAPLQQAMEQIDTALDGFNAKPDTLRVKCPTCVMRWLLPRVIQLQAGHPEIDIALTTSITHGVDFRHEHFDAAVLYGRPADKQLCAIHLFDEVLTPVCVPELWRENAAIADGLADKTLLHPTRDGRDWLAWLKAAGRDGLPAAKAQHFDTLDLAMTAAIQGYGIAIGDLCLIEYELQAGRLIAPFSHCLRSGAAYYLVFPEQSALSPALRLLTEWLQQEARHSRQRQRDIMPDDENLVSIAGNTW</sequence>
<evidence type="ECO:0000259" key="5">
    <source>
        <dbReference type="PROSITE" id="PS50931"/>
    </source>
</evidence>
<dbReference type="PROSITE" id="PS50931">
    <property type="entry name" value="HTH_LYSR"/>
    <property type="match status" value="1"/>
</dbReference>
<dbReference type="SUPFAM" id="SSF53850">
    <property type="entry name" value="Periplasmic binding protein-like II"/>
    <property type="match status" value="1"/>
</dbReference>
<evidence type="ECO:0000256" key="3">
    <source>
        <dbReference type="ARBA" id="ARBA00023125"/>
    </source>
</evidence>
<keyword evidence="2" id="KW-0805">Transcription regulation</keyword>
<keyword evidence="3" id="KW-0238">DNA-binding</keyword>
<evidence type="ECO:0000256" key="4">
    <source>
        <dbReference type="ARBA" id="ARBA00023163"/>
    </source>
</evidence>
<accession>A0A4R1NHF3</accession>
<reference evidence="6 7" key="1">
    <citation type="submission" date="2019-02" db="EMBL/GenBank/DDBJ databases">
        <title>Investigation of anaerobic lignin degradation for improved lignocellulosic biofuels.</title>
        <authorList>
            <person name="Deangelis K."/>
        </authorList>
    </citation>
    <scope>NUCLEOTIDE SEQUENCE [LARGE SCALE GENOMIC DNA]</scope>
    <source>
        <strain evidence="6 7">159R</strain>
    </source>
</reference>
<gene>
    <name evidence="6" type="ORF">EZJ58_5345</name>
</gene>
<dbReference type="GO" id="GO:0006351">
    <property type="term" value="P:DNA-templated transcription"/>
    <property type="evidence" value="ECO:0007669"/>
    <property type="project" value="TreeGrafter"/>
</dbReference>
<evidence type="ECO:0000313" key="6">
    <source>
        <dbReference type="EMBL" id="TCL07042.1"/>
    </source>
</evidence>
<dbReference type="PANTHER" id="PTHR30537">
    <property type="entry name" value="HTH-TYPE TRANSCRIPTIONAL REGULATOR"/>
    <property type="match status" value="1"/>
</dbReference>
<dbReference type="InterPro" id="IPR000847">
    <property type="entry name" value="LysR_HTH_N"/>
</dbReference>
<protein>
    <submittedName>
        <fullName evidence="6">LysR family transcriptional regulator</fullName>
    </submittedName>
</protein>
<evidence type="ECO:0000256" key="2">
    <source>
        <dbReference type="ARBA" id="ARBA00023015"/>
    </source>
</evidence>
<dbReference type="AlphaFoldDB" id="A0A4R1NHF3"/>
<dbReference type="GO" id="GO:0043565">
    <property type="term" value="F:sequence-specific DNA binding"/>
    <property type="evidence" value="ECO:0007669"/>
    <property type="project" value="TreeGrafter"/>
</dbReference>
<dbReference type="GO" id="GO:0003700">
    <property type="term" value="F:DNA-binding transcription factor activity"/>
    <property type="evidence" value="ECO:0007669"/>
    <property type="project" value="InterPro"/>
</dbReference>
<organism evidence="6 7">
    <name type="scientific">Sodalis ligni</name>
    <dbReference type="NCBI Taxonomy" id="2697027"/>
    <lineage>
        <taxon>Bacteria</taxon>
        <taxon>Pseudomonadati</taxon>
        <taxon>Pseudomonadota</taxon>
        <taxon>Gammaproteobacteria</taxon>
        <taxon>Enterobacterales</taxon>
        <taxon>Bruguierivoracaceae</taxon>
        <taxon>Sodalis</taxon>
    </lineage>
</organism>
<comment type="caution">
    <text evidence="6">The sequence shown here is derived from an EMBL/GenBank/DDBJ whole genome shotgun (WGS) entry which is preliminary data.</text>
</comment>
<dbReference type="PRINTS" id="PR00039">
    <property type="entry name" value="HTHLYSR"/>
</dbReference>
<dbReference type="InterPro" id="IPR005119">
    <property type="entry name" value="LysR_subst-bd"/>
</dbReference>